<feature type="domain" description="PASTA" evidence="2">
    <location>
        <begin position="107"/>
        <end position="174"/>
    </location>
</feature>
<feature type="transmembrane region" description="Helical" evidence="1">
    <location>
        <begin position="12"/>
        <end position="37"/>
    </location>
</feature>
<reference evidence="3" key="1">
    <citation type="journal article" date="2020" name="mSystems">
        <title>Genome- and Community-Level Interaction Insights into Carbon Utilization and Element Cycling Functions of Hydrothermarchaeota in Hydrothermal Sediment.</title>
        <authorList>
            <person name="Zhou Z."/>
            <person name="Liu Y."/>
            <person name="Xu W."/>
            <person name="Pan J."/>
            <person name="Luo Z.H."/>
            <person name="Li M."/>
        </authorList>
    </citation>
    <scope>NUCLEOTIDE SEQUENCE [LARGE SCALE GENOMIC DNA]</scope>
    <source>
        <strain evidence="3">SpSt-265</strain>
    </source>
</reference>
<dbReference type="AlphaFoldDB" id="A0A7C1NBX0"/>
<feature type="domain" description="PASTA" evidence="2">
    <location>
        <begin position="175"/>
        <end position="241"/>
    </location>
</feature>
<dbReference type="Gene3D" id="3.30.10.20">
    <property type="match status" value="3"/>
</dbReference>
<keyword evidence="1" id="KW-0472">Membrane</keyword>
<comment type="caution">
    <text evidence="3">The sequence shown here is derived from an EMBL/GenBank/DDBJ whole genome shotgun (WGS) entry which is preliminary data.</text>
</comment>
<sequence>MKKRGKKGVRVLIWFLVILILAGLILFFNNIIMPLIIQKGTEIEVPNLIGTTREEAIQTLNRIGLQPGEIRPVPNDSIPPNRVAAQYPRAGRRVKAGRQIDLDISTGSGLVRIPNLEGLPAASAITTLERLGFVITRVDSIRSPAVPAGRVVATSPPFGSQVRQGTEITLSVSTKTGTFPMPNLTGLNIETARGIIAAHGLKLTQLKYAVSSEPEGTILFQYPEEGMPVITGDTVSLLVAQSAKENSR</sequence>
<dbReference type="Pfam" id="PF03793">
    <property type="entry name" value="PASTA"/>
    <property type="match status" value="3"/>
</dbReference>
<feature type="domain" description="PASTA" evidence="2">
    <location>
        <begin position="40"/>
        <end position="106"/>
    </location>
</feature>
<evidence type="ECO:0000259" key="2">
    <source>
        <dbReference type="PROSITE" id="PS51178"/>
    </source>
</evidence>
<dbReference type="PROSITE" id="PS51178">
    <property type="entry name" value="PASTA"/>
    <property type="match status" value="3"/>
</dbReference>
<dbReference type="InterPro" id="IPR005543">
    <property type="entry name" value="PASTA_dom"/>
</dbReference>
<keyword evidence="1" id="KW-1133">Transmembrane helix</keyword>
<evidence type="ECO:0000256" key="1">
    <source>
        <dbReference type="SAM" id="Phobius"/>
    </source>
</evidence>
<keyword evidence="1" id="KW-0812">Transmembrane</keyword>
<accession>A0A7C1NBX0</accession>
<name>A0A7C1NBX0_UNCW3</name>
<dbReference type="EMBL" id="DSLG01000002">
    <property type="protein sequence ID" value="HEA86823.1"/>
    <property type="molecule type" value="Genomic_DNA"/>
</dbReference>
<evidence type="ECO:0000313" key="3">
    <source>
        <dbReference type="EMBL" id="HEA86823.1"/>
    </source>
</evidence>
<organism evidence="3">
    <name type="scientific">candidate division WOR-3 bacterium</name>
    <dbReference type="NCBI Taxonomy" id="2052148"/>
    <lineage>
        <taxon>Bacteria</taxon>
        <taxon>Bacteria division WOR-3</taxon>
    </lineage>
</organism>
<proteinExistence type="predicted"/>
<gene>
    <name evidence="3" type="ORF">ENP94_02300</name>
</gene>
<dbReference type="SMART" id="SM00740">
    <property type="entry name" value="PASTA"/>
    <property type="match status" value="3"/>
</dbReference>
<protein>
    <submittedName>
        <fullName evidence="3">PASTA domain-containing protein</fullName>
    </submittedName>
</protein>
<dbReference type="CDD" id="cd06577">
    <property type="entry name" value="PASTA_pknB"/>
    <property type="match status" value="3"/>
</dbReference>